<dbReference type="GO" id="GO:0051607">
    <property type="term" value="P:defense response to virus"/>
    <property type="evidence" value="ECO:0007669"/>
    <property type="project" value="UniProtKB-KW"/>
</dbReference>
<evidence type="ECO:0000256" key="2">
    <source>
        <dbReference type="ARBA" id="ARBA00006161"/>
    </source>
</evidence>
<reference evidence="6 7" key="1">
    <citation type="journal article" date="2017" name="Water Res.">
        <title>Discovery and metagenomic analysis of an anammox bacterial enrichment related to Candidatus "Brocadia caroliniensis" in a full-scale glycerol-fed nitritation-denitritation separate centrate treatment process.</title>
        <authorList>
            <person name="Park H."/>
            <person name="Brotto A.C."/>
            <person name="van Loosdrecht M.C."/>
            <person name="Chandran K."/>
        </authorList>
    </citation>
    <scope>NUCLEOTIDE SEQUENCE [LARGE SCALE GENOMIC DNA]</scope>
    <source>
        <strain evidence="6">26THWARD</strain>
    </source>
</reference>
<protein>
    <recommendedName>
        <fullName evidence="5">CRISPR type III-B/RAMP module-associated protein Cmr5</fullName>
    </recommendedName>
</protein>
<evidence type="ECO:0000256" key="3">
    <source>
        <dbReference type="ARBA" id="ARBA00022490"/>
    </source>
</evidence>
<dbReference type="STRING" id="1004156.AYP45_09965"/>
<organism evidence="6 7">
    <name type="scientific">Candidatus Brocadia carolinensis</name>
    <dbReference type="NCBI Taxonomy" id="1004156"/>
    <lineage>
        <taxon>Bacteria</taxon>
        <taxon>Pseudomonadati</taxon>
        <taxon>Planctomycetota</taxon>
        <taxon>Candidatus Brocadiia</taxon>
        <taxon>Candidatus Brocadiales</taxon>
        <taxon>Candidatus Brocadiaceae</taxon>
        <taxon>Candidatus Brocadia</taxon>
    </lineage>
</organism>
<dbReference type="Proteomes" id="UP000189681">
    <property type="component" value="Unassembled WGS sequence"/>
</dbReference>
<dbReference type="EMBL" id="AYTS01000085">
    <property type="protein sequence ID" value="OOP56365.1"/>
    <property type="molecule type" value="Genomic_DNA"/>
</dbReference>
<sequence length="146" mass="16767">MTDKLTLQKSIERERAKRAYQCAEEGSKIDKSNEYKAYVQKIPMLIKTNGLGAAFAFVKAKSSDDKGKVGYAYKLIYEQTTNWLKSEPKELIVDKLSLRKKDGSIEEKDLIEVLINLNSSEYRAVTNEVFAFFIWLKRFAVGLIEE</sequence>
<name>A0A1V4ATC5_9BACT</name>
<accession>A0A1V4ATC5</accession>
<dbReference type="SUPFAM" id="SSF158568">
    <property type="entry name" value="AF1862-like"/>
    <property type="match status" value="1"/>
</dbReference>
<dbReference type="Pfam" id="PF09701">
    <property type="entry name" value="Cas_Cmr5"/>
    <property type="match status" value="1"/>
</dbReference>
<evidence type="ECO:0000313" key="6">
    <source>
        <dbReference type="EMBL" id="OOP56365.1"/>
    </source>
</evidence>
<comment type="caution">
    <text evidence="6">The sequence shown here is derived from an EMBL/GenBank/DDBJ whole genome shotgun (WGS) entry which is preliminary data.</text>
</comment>
<dbReference type="Gene3D" id="1.10.520.30">
    <property type="entry name" value="AF1862-like domain"/>
    <property type="match status" value="1"/>
</dbReference>
<evidence type="ECO:0000256" key="5">
    <source>
        <dbReference type="ARBA" id="ARBA00030001"/>
    </source>
</evidence>
<evidence type="ECO:0000313" key="7">
    <source>
        <dbReference type="Proteomes" id="UP000189681"/>
    </source>
</evidence>
<evidence type="ECO:0000256" key="1">
    <source>
        <dbReference type="ARBA" id="ARBA00004496"/>
    </source>
</evidence>
<keyword evidence="3" id="KW-0963">Cytoplasm</keyword>
<comment type="similarity">
    <text evidence="2">Belongs to the CRISPR system Cmr5 family.</text>
</comment>
<dbReference type="InterPro" id="IPR023101">
    <property type="entry name" value="AF1862-like_dom_sf"/>
</dbReference>
<evidence type="ECO:0000256" key="4">
    <source>
        <dbReference type="ARBA" id="ARBA00023118"/>
    </source>
</evidence>
<gene>
    <name evidence="6" type="ORF">AYP45_09965</name>
</gene>
<keyword evidence="4" id="KW-0051">Antiviral defense</keyword>
<dbReference type="AlphaFoldDB" id="A0A1V4ATC5"/>
<proteinExistence type="inferred from homology"/>
<dbReference type="NCBIfam" id="TIGR01881">
    <property type="entry name" value="cas_Cmr5"/>
    <property type="match status" value="1"/>
</dbReference>
<comment type="subcellular location">
    <subcellularLocation>
        <location evidence="1">Cytoplasm</location>
    </subcellularLocation>
</comment>
<dbReference type="InterPro" id="IPR010160">
    <property type="entry name" value="CRISPR-assoc_prot_Cmr5"/>
</dbReference>
<dbReference type="GO" id="GO:0005737">
    <property type="term" value="C:cytoplasm"/>
    <property type="evidence" value="ECO:0007669"/>
    <property type="project" value="UniProtKB-SubCell"/>
</dbReference>